<gene>
    <name evidence="1" type="ORF">KKP3000_001835</name>
</gene>
<keyword evidence="2" id="KW-1185">Reference proteome</keyword>
<protein>
    <submittedName>
        <fullName evidence="1">Uncharacterized protein</fullName>
    </submittedName>
</protein>
<name>A0ABV5AK42_9BACL</name>
<evidence type="ECO:0000313" key="2">
    <source>
        <dbReference type="Proteomes" id="UP001579974"/>
    </source>
</evidence>
<reference evidence="1 2" key="1">
    <citation type="journal article" date="2024" name="Int. J. Mol. Sci.">
        <title>Exploration of Alicyclobacillus spp. Genome in Search of Antibiotic Resistance.</title>
        <authorList>
            <person name="Bucka-Kolendo J."/>
            <person name="Kiousi D.E."/>
            <person name="Dekowska A."/>
            <person name="Mikolajczuk-Szczyrba A."/>
            <person name="Karadedos D.M."/>
            <person name="Michael P."/>
            <person name="Galanis A."/>
            <person name="Sokolowska B."/>
        </authorList>
    </citation>
    <scope>NUCLEOTIDE SEQUENCE [LARGE SCALE GENOMIC DNA]</scope>
    <source>
        <strain evidence="1 2">KKP 3000</strain>
    </source>
</reference>
<organism evidence="1 2">
    <name type="scientific">Alicyclobacillus fastidiosus</name>
    <dbReference type="NCBI Taxonomy" id="392011"/>
    <lineage>
        <taxon>Bacteria</taxon>
        <taxon>Bacillati</taxon>
        <taxon>Bacillota</taxon>
        <taxon>Bacilli</taxon>
        <taxon>Bacillales</taxon>
        <taxon>Alicyclobacillaceae</taxon>
        <taxon>Alicyclobacillus</taxon>
    </lineage>
</organism>
<accession>A0ABV5AK42</accession>
<dbReference type="RefSeq" id="WP_275475909.1">
    <property type="nucleotide sequence ID" value="NZ_CP162940.1"/>
</dbReference>
<dbReference type="EMBL" id="JBDXSU010000025">
    <property type="protein sequence ID" value="MFB5192626.1"/>
    <property type="molecule type" value="Genomic_DNA"/>
</dbReference>
<comment type="caution">
    <text evidence="1">The sequence shown here is derived from an EMBL/GenBank/DDBJ whole genome shotgun (WGS) entry which is preliminary data.</text>
</comment>
<sequence length="75" mass="8490">MPRISVGELYVDSIDSTSGWFHGQNTPCHWRHIENSNEGFGEVLGERNAIHCVLLVVGDQDIMDTFMPDSEQENK</sequence>
<proteinExistence type="predicted"/>
<evidence type="ECO:0000313" key="1">
    <source>
        <dbReference type="EMBL" id="MFB5192626.1"/>
    </source>
</evidence>
<dbReference type="Proteomes" id="UP001579974">
    <property type="component" value="Unassembled WGS sequence"/>
</dbReference>